<organism evidence="1 2">
    <name type="scientific">Melipona quadrifasciata</name>
    <dbReference type="NCBI Taxonomy" id="166423"/>
    <lineage>
        <taxon>Eukaryota</taxon>
        <taxon>Metazoa</taxon>
        <taxon>Ecdysozoa</taxon>
        <taxon>Arthropoda</taxon>
        <taxon>Hexapoda</taxon>
        <taxon>Insecta</taxon>
        <taxon>Pterygota</taxon>
        <taxon>Neoptera</taxon>
        <taxon>Endopterygota</taxon>
        <taxon>Hymenoptera</taxon>
        <taxon>Apocrita</taxon>
        <taxon>Aculeata</taxon>
        <taxon>Apoidea</taxon>
        <taxon>Anthophila</taxon>
        <taxon>Apidae</taxon>
        <taxon>Melipona</taxon>
    </lineage>
</organism>
<dbReference type="Proteomes" id="UP000053105">
    <property type="component" value="Unassembled WGS sequence"/>
</dbReference>
<reference evidence="1 2" key="1">
    <citation type="submission" date="2015-07" db="EMBL/GenBank/DDBJ databases">
        <title>The genome of Melipona quadrifasciata.</title>
        <authorList>
            <person name="Pan H."/>
            <person name="Kapheim K."/>
        </authorList>
    </citation>
    <scope>NUCLEOTIDE SEQUENCE [LARGE SCALE GENOMIC DNA]</scope>
    <source>
        <strain evidence="1">0111107301</strain>
        <tissue evidence="1">Whole body</tissue>
    </source>
</reference>
<evidence type="ECO:0000313" key="1">
    <source>
        <dbReference type="EMBL" id="KOX68513.1"/>
    </source>
</evidence>
<evidence type="ECO:0000313" key="2">
    <source>
        <dbReference type="Proteomes" id="UP000053105"/>
    </source>
</evidence>
<gene>
    <name evidence="1" type="ORF">WN51_03999</name>
</gene>
<sequence>MGETGGKMERAAFARANWNIREDNYYLNLVKPAMFPGKLITTLFERRKKAGRNDGKNRNYWPSACEETR</sequence>
<keyword evidence="2" id="KW-1185">Reference proteome</keyword>
<dbReference type="EMBL" id="KQ435922">
    <property type="protein sequence ID" value="KOX68513.1"/>
    <property type="molecule type" value="Genomic_DNA"/>
</dbReference>
<accession>A0A0M8ZS47</accession>
<name>A0A0M8ZS47_9HYME</name>
<proteinExistence type="predicted"/>
<dbReference type="AlphaFoldDB" id="A0A0M8ZS47"/>
<protein>
    <submittedName>
        <fullName evidence="1">Uncharacterized protein</fullName>
    </submittedName>
</protein>